<dbReference type="PANTHER" id="PTHR43271:SF1">
    <property type="entry name" value="INNER MEMBRANE TRANSPORT PROTEIN YNFM"/>
    <property type="match status" value="1"/>
</dbReference>
<comment type="subcellular location">
    <subcellularLocation>
        <location evidence="1">Cell membrane</location>
        <topology evidence="1">Multi-pass membrane protein</topology>
    </subcellularLocation>
</comment>
<evidence type="ECO:0000256" key="5">
    <source>
        <dbReference type="ARBA" id="ARBA00022692"/>
    </source>
</evidence>
<feature type="domain" description="Major facilitator superfamily (MFS) profile" evidence="9">
    <location>
        <begin position="35"/>
        <end position="417"/>
    </location>
</feature>
<feature type="transmembrane region" description="Helical" evidence="8">
    <location>
        <begin position="130"/>
        <end position="152"/>
    </location>
</feature>
<dbReference type="InterPro" id="IPR036259">
    <property type="entry name" value="MFS_trans_sf"/>
</dbReference>
<organism evidence="10 11">
    <name type="scientific">Azospirillum himalayense</name>
    <dbReference type="NCBI Taxonomy" id="654847"/>
    <lineage>
        <taxon>Bacteria</taxon>
        <taxon>Pseudomonadati</taxon>
        <taxon>Pseudomonadota</taxon>
        <taxon>Alphaproteobacteria</taxon>
        <taxon>Rhodospirillales</taxon>
        <taxon>Azospirillaceae</taxon>
        <taxon>Azospirillum</taxon>
    </lineage>
</organism>
<dbReference type="CDD" id="cd17324">
    <property type="entry name" value="MFS_NepI_like"/>
    <property type="match status" value="1"/>
</dbReference>
<keyword evidence="3" id="KW-0813">Transport</keyword>
<evidence type="ECO:0000256" key="4">
    <source>
        <dbReference type="ARBA" id="ARBA00022475"/>
    </source>
</evidence>
<feature type="transmembrane region" description="Helical" evidence="8">
    <location>
        <begin position="366"/>
        <end position="387"/>
    </location>
</feature>
<comment type="caution">
    <text evidence="10">The sequence shown here is derived from an EMBL/GenBank/DDBJ whole genome shotgun (WGS) entry which is preliminary data.</text>
</comment>
<feature type="transmembrane region" description="Helical" evidence="8">
    <location>
        <begin position="393"/>
        <end position="415"/>
    </location>
</feature>
<feature type="transmembrane region" description="Helical" evidence="8">
    <location>
        <begin position="105"/>
        <end position="124"/>
    </location>
</feature>
<evidence type="ECO:0000256" key="7">
    <source>
        <dbReference type="ARBA" id="ARBA00023136"/>
    </source>
</evidence>
<reference evidence="11" key="1">
    <citation type="journal article" date="2019" name="Int. J. Syst. Evol. Microbiol.">
        <title>The Global Catalogue of Microorganisms (GCM) 10K type strain sequencing project: providing services to taxonomists for standard genome sequencing and annotation.</title>
        <authorList>
            <consortium name="The Broad Institute Genomics Platform"/>
            <consortium name="The Broad Institute Genome Sequencing Center for Infectious Disease"/>
            <person name="Wu L."/>
            <person name="Ma J."/>
        </authorList>
    </citation>
    <scope>NUCLEOTIDE SEQUENCE [LARGE SCALE GENOMIC DNA]</scope>
    <source>
        <strain evidence="11">CCUG 58760</strain>
    </source>
</reference>
<keyword evidence="6 8" id="KW-1133">Transmembrane helix</keyword>
<dbReference type="SUPFAM" id="SSF103473">
    <property type="entry name" value="MFS general substrate transporter"/>
    <property type="match status" value="1"/>
</dbReference>
<gene>
    <name evidence="10" type="ORF">ACFPMG_04505</name>
</gene>
<dbReference type="RefSeq" id="WP_376994002.1">
    <property type="nucleotide sequence ID" value="NZ_JBHSLC010000005.1"/>
</dbReference>
<name>A0ABW0G135_9PROT</name>
<dbReference type="InterPro" id="IPR005829">
    <property type="entry name" value="Sugar_transporter_CS"/>
</dbReference>
<evidence type="ECO:0000256" key="2">
    <source>
        <dbReference type="ARBA" id="ARBA00008335"/>
    </source>
</evidence>
<evidence type="ECO:0000259" key="9">
    <source>
        <dbReference type="PROSITE" id="PS50850"/>
    </source>
</evidence>
<evidence type="ECO:0000256" key="6">
    <source>
        <dbReference type="ARBA" id="ARBA00022989"/>
    </source>
</evidence>
<dbReference type="EMBL" id="JBHSLC010000005">
    <property type="protein sequence ID" value="MFC5354261.1"/>
    <property type="molecule type" value="Genomic_DNA"/>
</dbReference>
<evidence type="ECO:0000313" key="10">
    <source>
        <dbReference type="EMBL" id="MFC5354261.1"/>
    </source>
</evidence>
<dbReference type="PROSITE" id="PS50850">
    <property type="entry name" value="MFS"/>
    <property type="match status" value="1"/>
</dbReference>
<dbReference type="InterPro" id="IPR011701">
    <property type="entry name" value="MFS"/>
</dbReference>
<dbReference type="InterPro" id="IPR020846">
    <property type="entry name" value="MFS_dom"/>
</dbReference>
<dbReference type="Pfam" id="PF07690">
    <property type="entry name" value="MFS_1"/>
    <property type="match status" value="1"/>
</dbReference>
<feature type="transmembrane region" description="Helical" evidence="8">
    <location>
        <begin position="335"/>
        <end position="354"/>
    </location>
</feature>
<feature type="transmembrane region" description="Helical" evidence="8">
    <location>
        <begin position="42"/>
        <end position="61"/>
    </location>
</feature>
<feature type="transmembrane region" description="Helical" evidence="8">
    <location>
        <begin position="308"/>
        <end position="329"/>
    </location>
</feature>
<accession>A0ABW0G135</accession>
<dbReference type="Proteomes" id="UP001596166">
    <property type="component" value="Unassembled WGS sequence"/>
</dbReference>
<evidence type="ECO:0000256" key="1">
    <source>
        <dbReference type="ARBA" id="ARBA00004651"/>
    </source>
</evidence>
<dbReference type="PANTHER" id="PTHR43271">
    <property type="entry name" value="BLL2771 PROTEIN"/>
    <property type="match status" value="1"/>
</dbReference>
<dbReference type="Gene3D" id="1.20.1250.20">
    <property type="entry name" value="MFS general substrate transporter like domains"/>
    <property type="match status" value="1"/>
</dbReference>
<protein>
    <submittedName>
        <fullName evidence="10">MFS transporter</fullName>
    </submittedName>
</protein>
<feature type="transmembrane region" description="Helical" evidence="8">
    <location>
        <begin position="242"/>
        <end position="265"/>
    </location>
</feature>
<feature type="transmembrane region" description="Helical" evidence="8">
    <location>
        <begin position="191"/>
        <end position="213"/>
    </location>
</feature>
<keyword evidence="5 8" id="KW-0812">Transmembrane</keyword>
<feature type="transmembrane region" description="Helical" evidence="8">
    <location>
        <begin position="164"/>
        <end position="185"/>
    </location>
</feature>
<keyword evidence="7 8" id="KW-0472">Membrane</keyword>
<evidence type="ECO:0000313" key="11">
    <source>
        <dbReference type="Proteomes" id="UP001596166"/>
    </source>
</evidence>
<keyword evidence="11" id="KW-1185">Reference proteome</keyword>
<sequence length="417" mass="43189">MADGDFGRVRIEPAGQGAAEQKGVAAEYLVAGTPAYKRASRILFVAGFSTFAALYCVQPLMPEFTREFGVTPAQSSLALSVSTGVLAFALLVAGAVSDRFGRKAIMALSLLASGTLGISGAMAPDWASLLLVRALEGMALSGLPAVAMAYVSEEVDPRSAGVTMGLYIGGTALGGMSGRALTALVADVASWRMAMGVIGTLGIAAAVAVWVALPASRHFQRRPAGVRKLAEAWRGHLMDRGLLALFAMGFLSMGAFVTVFNYIGFRLLAPPFDLRPAAVGAVFTVYLCGVVSSPLFGGLAVRLGRGRVLAVAAAMMAAGLALMTPDSLWTMTPGIALFTFAFFGVHTIASGWIGQRAPVNRGQASAIYLFCYYMGSTIAGTLGGVFWHGFGWAGVGGFVGLLLAVGLIVSLGLAIRR</sequence>
<feature type="transmembrane region" description="Helical" evidence="8">
    <location>
        <begin position="277"/>
        <end position="301"/>
    </location>
</feature>
<dbReference type="PROSITE" id="PS00216">
    <property type="entry name" value="SUGAR_TRANSPORT_1"/>
    <property type="match status" value="1"/>
</dbReference>
<keyword evidence="4" id="KW-1003">Cell membrane</keyword>
<proteinExistence type="inferred from homology"/>
<evidence type="ECO:0000256" key="8">
    <source>
        <dbReference type="SAM" id="Phobius"/>
    </source>
</evidence>
<feature type="transmembrane region" description="Helical" evidence="8">
    <location>
        <begin position="73"/>
        <end position="93"/>
    </location>
</feature>
<comment type="similarity">
    <text evidence="2">Belongs to the major facilitator superfamily.</text>
</comment>
<evidence type="ECO:0000256" key="3">
    <source>
        <dbReference type="ARBA" id="ARBA00022448"/>
    </source>
</evidence>